<dbReference type="Proteomes" id="UP001241603">
    <property type="component" value="Unassembled WGS sequence"/>
</dbReference>
<proteinExistence type="predicted"/>
<sequence>MSFGSSRRAARVPAKKEHIVRYSEDELDAMGPGQTDLVRLDAVTEEEIERQAIEDGDGDIDWSTLEVVIPAEKTAISIRVDQDVLDFFKEAGPGYQTRINAVLRSYMEQKRKAG</sequence>
<dbReference type="InterPro" id="IPR025528">
    <property type="entry name" value="BrnA_antitoxin"/>
</dbReference>
<dbReference type="RefSeq" id="WP_307258987.1">
    <property type="nucleotide sequence ID" value="NZ_JAPKNG010000006.1"/>
</dbReference>
<accession>A0ABU0HDI4</accession>
<evidence type="ECO:0000313" key="2">
    <source>
        <dbReference type="Proteomes" id="UP001241603"/>
    </source>
</evidence>
<comment type="caution">
    <text evidence="1">The sequence shown here is derived from an EMBL/GenBank/DDBJ whole genome shotgun (WGS) entry which is preliminary data.</text>
</comment>
<dbReference type="EMBL" id="JAUSVO010000006">
    <property type="protein sequence ID" value="MDQ0439903.1"/>
    <property type="molecule type" value="Genomic_DNA"/>
</dbReference>
<organism evidence="1 2">
    <name type="scientific">Kaistia dalseonensis</name>
    <dbReference type="NCBI Taxonomy" id="410840"/>
    <lineage>
        <taxon>Bacteria</taxon>
        <taxon>Pseudomonadati</taxon>
        <taxon>Pseudomonadota</taxon>
        <taxon>Alphaproteobacteria</taxon>
        <taxon>Hyphomicrobiales</taxon>
        <taxon>Kaistiaceae</taxon>
        <taxon>Kaistia</taxon>
    </lineage>
</organism>
<dbReference type="Pfam" id="PF14384">
    <property type="entry name" value="BrnA_antitoxin"/>
    <property type="match status" value="1"/>
</dbReference>
<reference evidence="1 2" key="1">
    <citation type="submission" date="2023-07" db="EMBL/GenBank/DDBJ databases">
        <title>Genomic Encyclopedia of Type Strains, Phase IV (KMG-IV): sequencing the most valuable type-strain genomes for metagenomic binning, comparative biology and taxonomic classification.</title>
        <authorList>
            <person name="Goeker M."/>
        </authorList>
    </citation>
    <scope>NUCLEOTIDE SEQUENCE [LARGE SCALE GENOMIC DNA]</scope>
    <source>
        <strain evidence="1 2">B6-8</strain>
    </source>
</reference>
<protein>
    <submittedName>
        <fullName evidence="1">Uncharacterized protein (DUF4415 family)</fullName>
    </submittedName>
</protein>
<keyword evidence="2" id="KW-1185">Reference proteome</keyword>
<gene>
    <name evidence="1" type="ORF">QO014_004309</name>
</gene>
<evidence type="ECO:0000313" key="1">
    <source>
        <dbReference type="EMBL" id="MDQ0439903.1"/>
    </source>
</evidence>
<name>A0ABU0HDI4_9HYPH</name>